<dbReference type="GO" id="GO:0006208">
    <property type="term" value="P:pyrimidine nucleobase catabolic process"/>
    <property type="evidence" value="ECO:0007669"/>
    <property type="project" value="TreeGrafter"/>
</dbReference>
<feature type="domain" description="Flavin reductase like" evidence="2">
    <location>
        <begin position="20"/>
        <end position="168"/>
    </location>
</feature>
<accession>A0A1B1NG48</accession>
<dbReference type="PANTHER" id="PTHR30466:SF1">
    <property type="entry name" value="FMN REDUCTASE (NADH) RUTF"/>
    <property type="match status" value="1"/>
</dbReference>
<dbReference type="InterPro" id="IPR002563">
    <property type="entry name" value="Flavin_Rdtase-like_dom"/>
</dbReference>
<dbReference type="Gene3D" id="2.30.110.10">
    <property type="entry name" value="Electron Transport, Fmn-binding Protein, Chain A"/>
    <property type="match status" value="1"/>
</dbReference>
<dbReference type="EC" id="1.14.13.-" evidence="3"/>
<dbReference type="KEGG" id="serj:SGUI_2991"/>
<dbReference type="AlphaFoldDB" id="A0A1B1NG48"/>
<dbReference type="Pfam" id="PF01613">
    <property type="entry name" value="Flavin_Reduct"/>
    <property type="match status" value="1"/>
</dbReference>
<evidence type="ECO:0000256" key="1">
    <source>
        <dbReference type="ARBA" id="ARBA00023002"/>
    </source>
</evidence>
<dbReference type="GO" id="GO:0042602">
    <property type="term" value="F:riboflavin reductase (NADPH) activity"/>
    <property type="evidence" value="ECO:0007669"/>
    <property type="project" value="TreeGrafter"/>
</dbReference>
<dbReference type="InterPro" id="IPR050268">
    <property type="entry name" value="NADH-dep_flavin_reductase"/>
</dbReference>
<evidence type="ECO:0000259" key="2">
    <source>
        <dbReference type="SMART" id="SM00903"/>
    </source>
</evidence>
<name>A0A1B1NG48_9MICO</name>
<organism evidence="3 4">
    <name type="scientific">Serinicoccus hydrothermalis</name>
    <dbReference type="NCBI Taxonomy" id="1758689"/>
    <lineage>
        <taxon>Bacteria</taxon>
        <taxon>Bacillati</taxon>
        <taxon>Actinomycetota</taxon>
        <taxon>Actinomycetes</taxon>
        <taxon>Micrococcales</taxon>
        <taxon>Ornithinimicrobiaceae</taxon>
        <taxon>Serinicoccus</taxon>
    </lineage>
</organism>
<keyword evidence="3" id="KW-0503">Monooxygenase</keyword>
<dbReference type="RefSeq" id="WP_237141383.1">
    <property type="nucleotide sequence ID" value="NZ_CP014989.1"/>
</dbReference>
<evidence type="ECO:0000313" key="4">
    <source>
        <dbReference type="Proteomes" id="UP000092482"/>
    </source>
</evidence>
<dbReference type="PANTHER" id="PTHR30466">
    <property type="entry name" value="FLAVIN REDUCTASE"/>
    <property type="match status" value="1"/>
</dbReference>
<dbReference type="SUPFAM" id="SSF50475">
    <property type="entry name" value="FMN-binding split barrel"/>
    <property type="match status" value="1"/>
</dbReference>
<dbReference type="SMART" id="SM00903">
    <property type="entry name" value="Flavin_Reduct"/>
    <property type="match status" value="1"/>
</dbReference>
<gene>
    <name evidence="3" type="ORF">SGUI_2991</name>
</gene>
<reference evidence="3 4" key="1">
    <citation type="submission" date="2016-03" db="EMBL/GenBank/DDBJ databases">
        <title>Shallow-sea hydrothermal system.</title>
        <authorList>
            <person name="Tang K."/>
        </authorList>
    </citation>
    <scope>NUCLEOTIDE SEQUENCE [LARGE SCALE GENOMIC DNA]</scope>
    <source>
        <strain evidence="3 4">JLT9</strain>
    </source>
</reference>
<sequence length="170" mass="18173">MTPGGPTPEPVDPAVYRLAMGRFASGVAVVTARLRGHDVALTVDTLTSVSLDPVLLLVSLHPEARVLEAVEDGSPLGISVLTSRQRWVAEWLGEVGRPLHDQLGRVPHHHGPATGTALVDDALATFECRTVDVREAGDHHLVLGEVVALEARPTDNGALVHYRGRLGELR</sequence>
<evidence type="ECO:0000313" key="3">
    <source>
        <dbReference type="EMBL" id="ANS80387.1"/>
    </source>
</evidence>
<dbReference type="GO" id="GO:0010181">
    <property type="term" value="F:FMN binding"/>
    <property type="evidence" value="ECO:0007669"/>
    <property type="project" value="InterPro"/>
</dbReference>
<protein>
    <submittedName>
        <fullName evidence="3">Nitrilotriacetate monooxygenase component B</fullName>
        <ecNumber evidence="3">1.14.13.-</ecNumber>
    </submittedName>
</protein>
<proteinExistence type="predicted"/>
<dbReference type="STRING" id="1758689.SGUI_2991"/>
<dbReference type="GO" id="GO:0004497">
    <property type="term" value="F:monooxygenase activity"/>
    <property type="evidence" value="ECO:0007669"/>
    <property type="project" value="UniProtKB-KW"/>
</dbReference>
<dbReference type="InterPro" id="IPR012349">
    <property type="entry name" value="Split_barrel_FMN-bd"/>
</dbReference>
<keyword evidence="1 3" id="KW-0560">Oxidoreductase</keyword>
<dbReference type="Proteomes" id="UP000092482">
    <property type="component" value="Chromosome"/>
</dbReference>
<keyword evidence="4" id="KW-1185">Reference proteome</keyword>
<dbReference type="EMBL" id="CP014989">
    <property type="protein sequence ID" value="ANS80387.1"/>
    <property type="molecule type" value="Genomic_DNA"/>
</dbReference>